<dbReference type="Proteomes" id="UP000271098">
    <property type="component" value="Unassembled WGS sequence"/>
</dbReference>
<dbReference type="GO" id="GO:0043023">
    <property type="term" value="F:ribosomal large subunit binding"/>
    <property type="evidence" value="ECO:0007669"/>
    <property type="project" value="TreeGrafter"/>
</dbReference>
<reference evidence="2 3" key="2">
    <citation type="submission" date="2018-11" db="EMBL/GenBank/DDBJ databases">
        <authorList>
            <consortium name="Pathogen Informatics"/>
        </authorList>
    </citation>
    <scope>NUCLEOTIDE SEQUENCE [LARGE SCALE GENOMIC DNA]</scope>
</reference>
<dbReference type="PANTHER" id="PTHR15239">
    <property type="entry name" value="NUCLEAR EXPORT MEDIATOR FACTOR NEMF"/>
    <property type="match status" value="1"/>
</dbReference>
<keyword evidence="3" id="KW-1185">Reference proteome</keyword>
<gene>
    <name evidence="2" type="ORF">GPUH_LOCUS24367</name>
</gene>
<dbReference type="EMBL" id="UYRT01100923">
    <property type="protein sequence ID" value="VDN42747.1"/>
    <property type="molecule type" value="Genomic_DNA"/>
</dbReference>
<evidence type="ECO:0000313" key="2">
    <source>
        <dbReference type="EMBL" id="VDN42747.1"/>
    </source>
</evidence>
<dbReference type="GO" id="GO:1990112">
    <property type="term" value="C:RQC complex"/>
    <property type="evidence" value="ECO:0007669"/>
    <property type="project" value="TreeGrafter"/>
</dbReference>
<dbReference type="AlphaFoldDB" id="A0A183ETS5"/>
<sequence length="81" mass="9518">MLESGIRIHKTSFEWPKSQFPSSFSMKLRKHIRQKRLESVQQLGVDRIVDLQFGTEERACHVVCLLHVIFLKLFYVIAIFG</sequence>
<proteinExistence type="predicted"/>
<organism evidence="4">
    <name type="scientific">Gongylonema pulchrum</name>
    <dbReference type="NCBI Taxonomy" id="637853"/>
    <lineage>
        <taxon>Eukaryota</taxon>
        <taxon>Metazoa</taxon>
        <taxon>Ecdysozoa</taxon>
        <taxon>Nematoda</taxon>
        <taxon>Chromadorea</taxon>
        <taxon>Rhabditida</taxon>
        <taxon>Spirurina</taxon>
        <taxon>Spiruromorpha</taxon>
        <taxon>Spiruroidea</taxon>
        <taxon>Gongylonematidae</taxon>
        <taxon>Gongylonema</taxon>
    </lineage>
</organism>
<dbReference type="GO" id="GO:0000049">
    <property type="term" value="F:tRNA binding"/>
    <property type="evidence" value="ECO:0007669"/>
    <property type="project" value="TreeGrafter"/>
</dbReference>
<keyword evidence="1" id="KW-0472">Membrane</keyword>
<dbReference type="PANTHER" id="PTHR15239:SF6">
    <property type="entry name" value="RIBOSOME QUALITY CONTROL COMPLEX SUBUNIT NEMF"/>
    <property type="match status" value="1"/>
</dbReference>
<dbReference type="WBParaSite" id="GPUH_0002439601-mRNA-1">
    <property type="protein sequence ID" value="GPUH_0002439601-mRNA-1"/>
    <property type="gene ID" value="GPUH_0002439601"/>
</dbReference>
<dbReference type="GO" id="GO:0072344">
    <property type="term" value="P:rescue of stalled ribosome"/>
    <property type="evidence" value="ECO:0007669"/>
    <property type="project" value="TreeGrafter"/>
</dbReference>
<evidence type="ECO:0000313" key="3">
    <source>
        <dbReference type="Proteomes" id="UP000271098"/>
    </source>
</evidence>
<protein>
    <submittedName>
        <fullName evidence="4">Ribosomal protein S2</fullName>
    </submittedName>
</protein>
<name>A0A183ETS5_9BILA</name>
<evidence type="ECO:0000256" key="1">
    <source>
        <dbReference type="SAM" id="Phobius"/>
    </source>
</evidence>
<accession>A0A183ETS5</accession>
<keyword evidence="1" id="KW-0812">Transmembrane</keyword>
<reference evidence="4" key="1">
    <citation type="submission" date="2016-06" db="UniProtKB">
        <authorList>
            <consortium name="WormBaseParasite"/>
        </authorList>
    </citation>
    <scope>IDENTIFICATION</scope>
</reference>
<dbReference type="GO" id="GO:1990116">
    <property type="term" value="P:ribosome-associated ubiquitin-dependent protein catabolic process"/>
    <property type="evidence" value="ECO:0007669"/>
    <property type="project" value="TreeGrafter"/>
</dbReference>
<feature type="transmembrane region" description="Helical" evidence="1">
    <location>
        <begin position="59"/>
        <end position="80"/>
    </location>
</feature>
<dbReference type="InterPro" id="IPR051608">
    <property type="entry name" value="RQC_Subunit_NEMF"/>
</dbReference>
<evidence type="ECO:0000313" key="4">
    <source>
        <dbReference type="WBParaSite" id="GPUH_0002439601-mRNA-1"/>
    </source>
</evidence>
<dbReference type="Pfam" id="PF05833">
    <property type="entry name" value="NFACT_N"/>
    <property type="match status" value="1"/>
</dbReference>
<keyword evidence="1" id="KW-1133">Transmembrane helix</keyword>
<dbReference type="OrthoDB" id="207084at2759"/>
<dbReference type="Gene3D" id="2.30.310.10">
    <property type="entry name" value="ibrinogen binding protein from staphylococcus aureus domain"/>
    <property type="match status" value="1"/>
</dbReference>